<dbReference type="SUPFAM" id="SSF51126">
    <property type="entry name" value="Pectin lyase-like"/>
    <property type="match status" value="2"/>
</dbReference>
<dbReference type="InterPro" id="IPR006501">
    <property type="entry name" value="Pectinesterase_inhib_dom"/>
</dbReference>
<organism evidence="7 8">
    <name type="scientific">Brassica cretica</name>
    <name type="common">Mustard</name>
    <dbReference type="NCBI Taxonomy" id="69181"/>
    <lineage>
        <taxon>Eukaryota</taxon>
        <taxon>Viridiplantae</taxon>
        <taxon>Streptophyta</taxon>
        <taxon>Embryophyta</taxon>
        <taxon>Tracheophyta</taxon>
        <taxon>Spermatophyta</taxon>
        <taxon>Magnoliopsida</taxon>
        <taxon>eudicotyledons</taxon>
        <taxon>Gunneridae</taxon>
        <taxon>Pentapetalae</taxon>
        <taxon>rosids</taxon>
        <taxon>malvids</taxon>
        <taxon>Brassicales</taxon>
        <taxon>Brassicaceae</taxon>
        <taxon>Brassiceae</taxon>
        <taxon>Brassica</taxon>
    </lineage>
</organism>
<comment type="similarity">
    <text evidence="3">In the C-terminal section; belongs to the pectinesterase family.</text>
</comment>
<protein>
    <recommendedName>
        <fullName evidence="6">Pectinesterase inhibitor domain-containing protein</fullName>
    </recommendedName>
</protein>
<feature type="domain" description="Pectinesterase inhibitor" evidence="6">
    <location>
        <begin position="25"/>
        <end position="179"/>
    </location>
</feature>
<dbReference type="Pfam" id="PF01095">
    <property type="entry name" value="Pectinesterase"/>
    <property type="match status" value="2"/>
</dbReference>
<keyword evidence="4" id="KW-0378">Hydrolase</keyword>
<reference evidence="7" key="1">
    <citation type="submission" date="2019-12" db="EMBL/GenBank/DDBJ databases">
        <title>Genome sequencing and annotation of Brassica cretica.</title>
        <authorList>
            <person name="Studholme D.J."/>
            <person name="Sarris P.F."/>
        </authorList>
    </citation>
    <scope>NUCLEOTIDE SEQUENCE</scope>
    <source>
        <strain evidence="7">PFS-001/15</strain>
        <tissue evidence="7">Leaf</tissue>
    </source>
</reference>
<comment type="caution">
    <text evidence="7">The sequence shown here is derived from an EMBL/GenBank/DDBJ whole genome shotgun (WGS) entry which is preliminary data.</text>
</comment>
<dbReference type="Gene3D" id="2.160.20.10">
    <property type="entry name" value="Single-stranded right-handed beta-helix, Pectin lyase-like"/>
    <property type="match status" value="2"/>
</dbReference>
<name>A0A8S9HUL1_BRACR</name>
<evidence type="ECO:0000313" key="7">
    <source>
        <dbReference type="EMBL" id="KAF2559856.1"/>
    </source>
</evidence>
<gene>
    <name evidence="7" type="ORF">F2Q68_00014000</name>
</gene>
<dbReference type="InterPro" id="IPR000070">
    <property type="entry name" value="Pectinesterase_cat"/>
</dbReference>
<evidence type="ECO:0000256" key="2">
    <source>
        <dbReference type="ARBA" id="ARBA00006027"/>
    </source>
</evidence>
<evidence type="ECO:0000256" key="4">
    <source>
        <dbReference type="ARBA" id="ARBA00022801"/>
    </source>
</evidence>
<evidence type="ECO:0000256" key="3">
    <source>
        <dbReference type="ARBA" id="ARBA00007786"/>
    </source>
</evidence>
<dbReference type="PANTHER" id="PTHR31707">
    <property type="entry name" value="PECTINESTERASE"/>
    <property type="match status" value="1"/>
</dbReference>
<sequence>MDHKPPRCLYTKYIIPVIYVLSISHTNAYFITSCKQTPYPNVCAYHISNSPLNTLDYQTDGLAFHDLVVSSTMDQAVHLHRLVSKVKRRRSFHKHAKSALLDCLELYEDTIDQLNHSRKSYDLNFSAHDRQTSLSAAIANQDTCKNGFKDFNLTSSYSKYFPIHVHRNLTKSISNSLAVSKAAAEAVSEKHPATAFTKFNKQGSSGGGGGGGGRRLMFWDNQFPSWIPLTDRKLLEGSVTTAKPDLVVAKDGSGHYTSIQQAINAAAKLPRRNKRLVVYVKAGVYRENVEIKKSVKNVMVIGDGIDSTVVTGSRNVKDGTTTFRSATFVIYVLSISHTNAYFITSCKQTPYPNVCAHDISNSPLNTLDYQTDGLTFHDLVVSSTMDQAVHLHRLVSKVKRRRSIHRHAKSALLDCLELYEDTIDQLNHSRRSYDLNFSAHDRQTTLSAAIANQDTCKNGFKDFNLTSSYSKYFPIHVHRNLTKSISNSLAVSKAAAEAVAEKHPATAFTKFNKQGSSGGGGGGSGRRLMFWDNQFPSWIPLTDRKLLEGSVTTAKPDLVVAKDGSGHYTSIQQAINAAAKLPRRNKRLVVYVKAGVYRENVEIKKSVKNVMVIGDGIDSTVVTGSRNVKDGTTTFRSATFGTSSVLNIKNTFFK</sequence>
<dbReference type="GO" id="GO:0042545">
    <property type="term" value="P:cell wall modification"/>
    <property type="evidence" value="ECO:0007669"/>
    <property type="project" value="InterPro"/>
</dbReference>
<dbReference type="AlphaFoldDB" id="A0A8S9HUL1"/>
<dbReference type="GO" id="GO:0030599">
    <property type="term" value="F:pectinesterase activity"/>
    <property type="evidence" value="ECO:0007669"/>
    <property type="project" value="InterPro"/>
</dbReference>
<evidence type="ECO:0000256" key="5">
    <source>
        <dbReference type="ARBA" id="ARBA00023085"/>
    </source>
</evidence>
<keyword evidence="5" id="KW-0063">Aspartyl esterase</keyword>
<dbReference type="InterPro" id="IPR012334">
    <property type="entry name" value="Pectin_lyas_fold"/>
</dbReference>
<dbReference type="SUPFAM" id="SSF101148">
    <property type="entry name" value="Plant invertase/pectin methylesterase inhibitor"/>
    <property type="match status" value="2"/>
</dbReference>
<evidence type="ECO:0000313" key="8">
    <source>
        <dbReference type="Proteomes" id="UP000712281"/>
    </source>
</evidence>
<evidence type="ECO:0000259" key="6">
    <source>
        <dbReference type="SMART" id="SM00856"/>
    </source>
</evidence>
<evidence type="ECO:0000256" key="1">
    <source>
        <dbReference type="ARBA" id="ARBA00005184"/>
    </source>
</evidence>
<dbReference type="Proteomes" id="UP000712281">
    <property type="component" value="Unassembled WGS sequence"/>
</dbReference>
<dbReference type="NCBIfam" id="TIGR01614">
    <property type="entry name" value="PME_inhib"/>
    <property type="match status" value="2"/>
</dbReference>
<dbReference type="CDD" id="cd15798">
    <property type="entry name" value="PMEI-like_3"/>
    <property type="match status" value="2"/>
</dbReference>
<dbReference type="PROSITE" id="PS51257">
    <property type="entry name" value="PROKAR_LIPOPROTEIN"/>
    <property type="match status" value="1"/>
</dbReference>
<dbReference type="GO" id="GO:0004857">
    <property type="term" value="F:enzyme inhibitor activity"/>
    <property type="evidence" value="ECO:0007669"/>
    <property type="project" value="InterPro"/>
</dbReference>
<dbReference type="EMBL" id="QGKW02001940">
    <property type="protein sequence ID" value="KAF2559856.1"/>
    <property type="molecule type" value="Genomic_DNA"/>
</dbReference>
<dbReference type="SMART" id="SM00856">
    <property type="entry name" value="PMEI"/>
    <property type="match status" value="2"/>
</dbReference>
<dbReference type="InterPro" id="IPR011050">
    <property type="entry name" value="Pectin_lyase_fold/virulence"/>
</dbReference>
<accession>A0A8S9HUL1</accession>
<comment type="pathway">
    <text evidence="1">Glycan metabolism; pectin degradation; 2-dehydro-3-deoxy-D-gluconate from pectin: step 1/5.</text>
</comment>
<feature type="domain" description="Pectinesterase inhibitor" evidence="6">
    <location>
        <begin position="337"/>
        <end position="491"/>
    </location>
</feature>
<proteinExistence type="inferred from homology"/>
<dbReference type="Pfam" id="PF04043">
    <property type="entry name" value="PMEI"/>
    <property type="match status" value="2"/>
</dbReference>
<dbReference type="InterPro" id="IPR035513">
    <property type="entry name" value="Invertase/methylesterase_inhib"/>
</dbReference>
<dbReference type="Gene3D" id="1.20.140.40">
    <property type="entry name" value="Invertase/pectin methylesterase inhibitor family protein"/>
    <property type="match status" value="1"/>
</dbReference>
<comment type="similarity">
    <text evidence="2">In the N-terminal section; belongs to the PMEI family.</text>
</comment>